<comment type="caution">
    <text evidence="2">The sequence shown here is derived from an EMBL/GenBank/DDBJ whole genome shotgun (WGS) entry which is preliminary data.</text>
</comment>
<feature type="transmembrane region" description="Helical" evidence="1">
    <location>
        <begin position="29"/>
        <end position="47"/>
    </location>
</feature>
<keyword evidence="1" id="KW-0812">Transmembrane</keyword>
<keyword evidence="1" id="KW-1133">Transmembrane helix</keyword>
<protein>
    <submittedName>
        <fullName evidence="2">Uncharacterized protein</fullName>
    </submittedName>
</protein>
<dbReference type="EMBL" id="BMGJ01000004">
    <property type="protein sequence ID" value="GGD60576.1"/>
    <property type="molecule type" value="Genomic_DNA"/>
</dbReference>
<keyword evidence="3" id="KW-1185">Reference proteome</keyword>
<keyword evidence="1" id="KW-0472">Membrane</keyword>
<evidence type="ECO:0000256" key="1">
    <source>
        <dbReference type="SAM" id="Phobius"/>
    </source>
</evidence>
<organism evidence="2 3">
    <name type="scientific">Lacimicrobium alkaliphilum</name>
    <dbReference type="NCBI Taxonomy" id="1526571"/>
    <lineage>
        <taxon>Bacteria</taxon>
        <taxon>Pseudomonadati</taxon>
        <taxon>Pseudomonadota</taxon>
        <taxon>Gammaproteobacteria</taxon>
        <taxon>Alteromonadales</taxon>
        <taxon>Alteromonadaceae</taxon>
        <taxon>Lacimicrobium</taxon>
    </lineage>
</organism>
<name>A0ABQ1RAM1_9ALTE</name>
<proteinExistence type="predicted"/>
<feature type="transmembrane region" description="Helical" evidence="1">
    <location>
        <begin position="6"/>
        <end position="22"/>
    </location>
</feature>
<feature type="transmembrane region" description="Helical" evidence="1">
    <location>
        <begin position="70"/>
        <end position="90"/>
    </location>
</feature>
<gene>
    <name evidence="2" type="ORF">GCM10011357_14850</name>
</gene>
<reference evidence="3" key="1">
    <citation type="journal article" date="2019" name="Int. J. Syst. Evol. Microbiol.">
        <title>The Global Catalogue of Microorganisms (GCM) 10K type strain sequencing project: providing services to taxonomists for standard genome sequencing and annotation.</title>
        <authorList>
            <consortium name="The Broad Institute Genomics Platform"/>
            <consortium name="The Broad Institute Genome Sequencing Center for Infectious Disease"/>
            <person name="Wu L."/>
            <person name="Ma J."/>
        </authorList>
    </citation>
    <scope>NUCLEOTIDE SEQUENCE [LARGE SCALE GENOMIC DNA]</scope>
    <source>
        <strain evidence="3">CGMCC 1.12923</strain>
    </source>
</reference>
<evidence type="ECO:0000313" key="2">
    <source>
        <dbReference type="EMBL" id="GGD60576.1"/>
    </source>
</evidence>
<evidence type="ECO:0000313" key="3">
    <source>
        <dbReference type="Proteomes" id="UP000614272"/>
    </source>
</evidence>
<sequence length="95" mass="10812">MTLKLIAILMVLAPSLLILLIVKVAKITGVYFFLAVFILSYLFMYPVELIYCYFVGGCEPHHLNALGKKIYYILVVITTLIGQLVVQKYLKKNKV</sequence>
<accession>A0ABQ1RAM1</accession>
<dbReference type="Proteomes" id="UP000614272">
    <property type="component" value="Unassembled WGS sequence"/>
</dbReference>